<comment type="caution">
    <text evidence="1">The sequence shown here is derived from an EMBL/GenBank/DDBJ whole genome shotgun (WGS) entry which is preliminary data.</text>
</comment>
<sequence length="521" mass="57757">MLAFLGNHIRHQTFVAGVLARQHHGFAYTFARREFGLDLAQFDAETADFHLVIVTPQVFDAAVSQPAAEVTGAVHPRAWLGAERVVEKAFGGEFVAVQVTPRHTGTADVHFTDHADRYWLTLGIQHVQLQVGNAPANRAHADQLRIRRVECAIGHVHRGFGDAVHVDQLRLRVLRSGIPRLENPGFQRFAAEDHLAQAVAQVNFALGRNQLAEGARRLVEDGHTGLAQQCVAVLRRAADQLRHHQQLAAVGQRAPDFPDREIESKGMEQRPHILRAEVEPRLGRREQPRDVAVLDHHAFGQAGGTGGVDHVGQVRRGQARNVRVVLRGRRFVAGFDQVEQQRRDVHLRQLIAQWQLSQQCYRCAVVEHVGDALGRVSRVERHVTGAGLEDAEQADNHFQTTLDADRHPIIRAHTECQQTVGHLIGAGVEFAVGQAQVFIDHRHGVGLRGGPSFELVVDQRVMFIEDVGGVPGVEQLLTLGGWQHGQRLQRGVRRGFQRGDQILQRDLHIGANTLGADRLGD</sequence>
<dbReference type="EMBL" id="JAAAXX010000003">
    <property type="protein sequence ID" value="KAF2389016.1"/>
    <property type="molecule type" value="Genomic_DNA"/>
</dbReference>
<dbReference type="AntiFam" id="ANF00178">
    <property type="entry name" value="Shadow ORF (opposite dhbF)"/>
</dbReference>
<evidence type="ECO:0000313" key="2">
    <source>
        <dbReference type="Proteomes" id="UP000475265"/>
    </source>
</evidence>
<organism evidence="1 2">
    <name type="scientific">Pseudomonas frederiksbergensis</name>
    <dbReference type="NCBI Taxonomy" id="104087"/>
    <lineage>
        <taxon>Bacteria</taxon>
        <taxon>Pseudomonadati</taxon>
        <taxon>Pseudomonadota</taxon>
        <taxon>Gammaproteobacteria</taxon>
        <taxon>Pseudomonadales</taxon>
        <taxon>Pseudomonadaceae</taxon>
        <taxon>Pseudomonas</taxon>
    </lineage>
</organism>
<protein>
    <submittedName>
        <fullName evidence="1">Uncharacterized protein</fullName>
    </submittedName>
</protein>
<dbReference type="AntiFam" id="ANF00174">
    <property type="entry name" value="Shadow ORF (irp2)"/>
</dbReference>
<dbReference type="AlphaFoldDB" id="A0A6L5BK47"/>
<evidence type="ECO:0000313" key="1">
    <source>
        <dbReference type="EMBL" id="KAF2389016.1"/>
    </source>
</evidence>
<name>A0A6L5BK47_9PSED</name>
<reference evidence="1 2" key="1">
    <citation type="submission" date="2019-12" db="EMBL/GenBank/DDBJ databases">
        <title>Endophytic bacteria associated with Panax ginseng seedlings.</title>
        <authorList>
            <person name="Park J.M."/>
            <person name="Shin R."/>
            <person name="Jo S.H."/>
        </authorList>
    </citation>
    <scope>NUCLEOTIDE SEQUENCE [LARGE SCALE GENOMIC DNA]</scope>
    <source>
        <strain evidence="1 2">PgKB32</strain>
    </source>
</reference>
<gene>
    <name evidence="1" type="ORF">FX983_06546</name>
</gene>
<accession>A0A6L5BK47</accession>
<proteinExistence type="predicted"/>
<dbReference type="Proteomes" id="UP000475265">
    <property type="component" value="Unassembled WGS sequence"/>
</dbReference>